<accession>A0A8S5MNM3</accession>
<organism evidence="1">
    <name type="scientific">Myoviridae sp. ctI7W9</name>
    <dbReference type="NCBI Taxonomy" id="2826636"/>
    <lineage>
        <taxon>Viruses</taxon>
        <taxon>Duplodnaviria</taxon>
        <taxon>Heunggongvirae</taxon>
        <taxon>Uroviricota</taxon>
        <taxon>Caudoviricetes</taxon>
    </lineage>
</organism>
<reference evidence="1" key="1">
    <citation type="journal article" date="2021" name="Proc. Natl. Acad. Sci. U.S.A.">
        <title>A Catalog of Tens of Thousands of Viruses from Human Metagenomes Reveals Hidden Associations with Chronic Diseases.</title>
        <authorList>
            <person name="Tisza M.J."/>
            <person name="Buck C.B."/>
        </authorList>
    </citation>
    <scope>NUCLEOTIDE SEQUENCE</scope>
    <source>
        <strain evidence="1">CtI7W9</strain>
    </source>
</reference>
<proteinExistence type="predicted"/>
<evidence type="ECO:0000313" key="1">
    <source>
        <dbReference type="EMBL" id="DAD83738.1"/>
    </source>
</evidence>
<name>A0A8S5MNM3_9CAUD</name>
<protein>
    <submittedName>
        <fullName evidence="1">Uncharacterized protein</fullName>
    </submittedName>
</protein>
<sequence length="83" mass="9707">MLSLVHCQRECFMDFVISRKVMVRCRLMPACKLPFYVTIFKKPDGAFFAVCDICDNGQNGSVCADCWLYVRRELERDPYQSEL</sequence>
<dbReference type="EMBL" id="BK014941">
    <property type="protein sequence ID" value="DAD83738.1"/>
    <property type="molecule type" value="Genomic_DNA"/>
</dbReference>